<dbReference type="EMBL" id="JACAZF010000020">
    <property type="protein sequence ID" value="KAF7288631.1"/>
    <property type="molecule type" value="Genomic_DNA"/>
</dbReference>
<evidence type="ECO:0000313" key="3">
    <source>
        <dbReference type="Proteomes" id="UP000636479"/>
    </source>
</evidence>
<name>A0A8H6VQT6_9AGAR</name>
<dbReference type="RefSeq" id="XP_037212950.1">
    <property type="nucleotide sequence ID" value="XM_037370679.1"/>
</dbReference>
<dbReference type="GeneID" id="59353195"/>
<gene>
    <name evidence="2" type="ORF">MIND_01429800</name>
</gene>
<proteinExistence type="predicted"/>
<feature type="region of interest" description="Disordered" evidence="1">
    <location>
        <begin position="79"/>
        <end position="100"/>
    </location>
</feature>
<organism evidence="2 3">
    <name type="scientific">Mycena indigotica</name>
    <dbReference type="NCBI Taxonomy" id="2126181"/>
    <lineage>
        <taxon>Eukaryota</taxon>
        <taxon>Fungi</taxon>
        <taxon>Dikarya</taxon>
        <taxon>Basidiomycota</taxon>
        <taxon>Agaricomycotina</taxon>
        <taxon>Agaricomycetes</taxon>
        <taxon>Agaricomycetidae</taxon>
        <taxon>Agaricales</taxon>
        <taxon>Marasmiineae</taxon>
        <taxon>Mycenaceae</taxon>
        <taxon>Mycena</taxon>
    </lineage>
</organism>
<protein>
    <submittedName>
        <fullName evidence="2">Uncharacterized protein</fullName>
    </submittedName>
</protein>
<accession>A0A8H6VQT6</accession>
<evidence type="ECO:0000256" key="1">
    <source>
        <dbReference type="SAM" id="MobiDB-lite"/>
    </source>
</evidence>
<reference evidence="2" key="1">
    <citation type="submission" date="2020-05" db="EMBL/GenBank/DDBJ databases">
        <title>Mycena genomes resolve the evolution of fungal bioluminescence.</title>
        <authorList>
            <person name="Tsai I.J."/>
        </authorList>
    </citation>
    <scope>NUCLEOTIDE SEQUENCE</scope>
    <source>
        <strain evidence="2">171206Taipei</strain>
    </source>
</reference>
<dbReference type="Proteomes" id="UP000636479">
    <property type="component" value="Unassembled WGS sequence"/>
</dbReference>
<comment type="caution">
    <text evidence="2">The sequence shown here is derived from an EMBL/GenBank/DDBJ whole genome shotgun (WGS) entry which is preliminary data.</text>
</comment>
<evidence type="ECO:0000313" key="2">
    <source>
        <dbReference type="EMBL" id="KAF7288631.1"/>
    </source>
</evidence>
<dbReference type="AlphaFoldDB" id="A0A8H6VQT6"/>
<keyword evidence="3" id="KW-1185">Reference proteome</keyword>
<sequence>MALSRGFRQRGVGDAGVGWGETAEVSGSVGALGECVMTPSTFPRLKASQNPALLSHIIQLPRISSPYIALLRRKAGTTSSWMDNDGSESSAREAFAPRSTHPQRLISLPHRTMRLQRHFPSHIERSPLSSSARTPEYSLWPSILSQPASTTSVAISAFSVQTCDPRTIATIPFSRPAGSPNYPRTYTLKQQAPNRGLTAPPSCARTPQPNLGFVIDDDIPLFVTFLTPTVLDSGPWRRSTHDRRN</sequence>